<dbReference type="InterPro" id="IPR001753">
    <property type="entry name" value="Enoyl-CoA_hydra/iso"/>
</dbReference>
<dbReference type="PANTHER" id="PTHR43149">
    <property type="entry name" value="ENOYL-COA HYDRATASE"/>
    <property type="match status" value="1"/>
</dbReference>
<dbReference type="Pfam" id="PF00378">
    <property type="entry name" value="ECH_1"/>
    <property type="match status" value="1"/>
</dbReference>
<dbReference type="PANTHER" id="PTHR43149:SF1">
    <property type="entry name" value="DELTA(3,5)-DELTA(2,4)-DIENOYL-COA ISOMERASE, MITOCHONDRIAL"/>
    <property type="match status" value="1"/>
</dbReference>
<organism evidence="2 3">
    <name type="scientific">Rhodococcus daqingensis</name>
    <dbReference type="NCBI Taxonomy" id="2479363"/>
    <lineage>
        <taxon>Bacteria</taxon>
        <taxon>Bacillati</taxon>
        <taxon>Actinomycetota</taxon>
        <taxon>Actinomycetes</taxon>
        <taxon>Mycobacteriales</taxon>
        <taxon>Nocardiaceae</taxon>
        <taxon>Rhodococcus</taxon>
    </lineage>
</organism>
<comment type="similarity">
    <text evidence="1">Belongs to the enoyl-CoA hydratase/isomerase family.</text>
</comment>
<dbReference type="Proteomes" id="UP001596484">
    <property type="component" value="Unassembled WGS sequence"/>
</dbReference>
<proteinExistence type="inferred from homology"/>
<gene>
    <name evidence="2" type="ORF">ACFQS9_19230</name>
</gene>
<evidence type="ECO:0000313" key="3">
    <source>
        <dbReference type="Proteomes" id="UP001596484"/>
    </source>
</evidence>
<accession>A0ABW2S2N9</accession>
<dbReference type="NCBIfam" id="NF005699">
    <property type="entry name" value="PRK07509.1"/>
    <property type="match status" value="1"/>
</dbReference>
<protein>
    <submittedName>
        <fullName evidence="2">Crotonase/enoyl-CoA hydratase family protein</fullName>
    </submittedName>
</protein>
<dbReference type="RefSeq" id="WP_378407606.1">
    <property type="nucleotide sequence ID" value="NZ_JBHTCS010000024.1"/>
</dbReference>
<evidence type="ECO:0000313" key="2">
    <source>
        <dbReference type="EMBL" id="MFC7450034.1"/>
    </source>
</evidence>
<dbReference type="Gene3D" id="3.90.226.10">
    <property type="entry name" value="2-enoyl-CoA Hydratase, Chain A, domain 1"/>
    <property type="match status" value="1"/>
</dbReference>
<sequence length="268" mass="29364">MTTPRVLVEIDGPVAHVILNRPDKLNGVDLDMLAELVAAAKSLRRNREIRAVILRGNGDAFCAGLDFASALRSPARIARSFVPSPLRGTNLFQRAHWVWRELPVPVIAVTHGRCYGAGLQLALAADFRYSTPDCEWSVLEAKWGLVPDMAGTVPLSELVAADVAKRLTMTGEIVSGTRARELGLVSEVADDPLTEAREFVQVLATRSPDSVAAAKKLLNETRRGRPRRAFRIERRLQFAMLRSKNAGIARKANFAGDSPDFGPRSFGR</sequence>
<name>A0ABW2S2N9_9NOCA</name>
<dbReference type="InterPro" id="IPR045002">
    <property type="entry name" value="Ech1-like"/>
</dbReference>
<dbReference type="CDD" id="cd06558">
    <property type="entry name" value="crotonase-like"/>
    <property type="match status" value="1"/>
</dbReference>
<dbReference type="InterPro" id="IPR029045">
    <property type="entry name" value="ClpP/crotonase-like_dom_sf"/>
</dbReference>
<dbReference type="EMBL" id="JBHTCS010000024">
    <property type="protein sequence ID" value="MFC7450034.1"/>
    <property type="molecule type" value="Genomic_DNA"/>
</dbReference>
<reference evidence="3" key="1">
    <citation type="journal article" date="2019" name="Int. J. Syst. Evol. Microbiol.">
        <title>The Global Catalogue of Microorganisms (GCM) 10K type strain sequencing project: providing services to taxonomists for standard genome sequencing and annotation.</title>
        <authorList>
            <consortium name="The Broad Institute Genomics Platform"/>
            <consortium name="The Broad Institute Genome Sequencing Center for Infectious Disease"/>
            <person name="Wu L."/>
            <person name="Ma J."/>
        </authorList>
    </citation>
    <scope>NUCLEOTIDE SEQUENCE [LARGE SCALE GENOMIC DNA]</scope>
    <source>
        <strain evidence="3">ICMP 19430</strain>
    </source>
</reference>
<comment type="caution">
    <text evidence="2">The sequence shown here is derived from an EMBL/GenBank/DDBJ whole genome shotgun (WGS) entry which is preliminary data.</text>
</comment>
<keyword evidence="3" id="KW-1185">Reference proteome</keyword>
<evidence type="ECO:0000256" key="1">
    <source>
        <dbReference type="ARBA" id="ARBA00005254"/>
    </source>
</evidence>
<dbReference type="SUPFAM" id="SSF52096">
    <property type="entry name" value="ClpP/crotonase"/>
    <property type="match status" value="1"/>
</dbReference>